<accession>A0A139SUX5</accession>
<dbReference type="Proteomes" id="UP000072660">
    <property type="component" value="Unassembled WGS sequence"/>
</dbReference>
<evidence type="ECO:0000313" key="2">
    <source>
        <dbReference type="Proteomes" id="UP000072660"/>
    </source>
</evidence>
<comment type="caution">
    <text evidence="1">The sequence shown here is derived from an EMBL/GenBank/DDBJ whole genome shotgun (WGS) entry which is preliminary data.</text>
</comment>
<dbReference type="AlphaFoldDB" id="A0A139SUX5"/>
<dbReference type="RefSeq" id="WP_068389846.1">
    <property type="nucleotide sequence ID" value="NZ_LSZO01000144.1"/>
</dbReference>
<dbReference type="EMBL" id="LSZO01000144">
    <property type="protein sequence ID" value="KXU38363.1"/>
    <property type="molecule type" value="Genomic_DNA"/>
</dbReference>
<name>A0A139SUX5_9GAMM</name>
<organism evidence="1 2">
    <name type="scientific">Ventosimonas gracilis</name>
    <dbReference type="NCBI Taxonomy" id="1680762"/>
    <lineage>
        <taxon>Bacteria</taxon>
        <taxon>Pseudomonadati</taxon>
        <taxon>Pseudomonadota</taxon>
        <taxon>Gammaproteobacteria</taxon>
        <taxon>Pseudomonadales</taxon>
        <taxon>Ventosimonadaceae</taxon>
        <taxon>Ventosimonas</taxon>
    </lineage>
</organism>
<gene>
    <name evidence="1" type="ORF">AXE65_01805</name>
</gene>
<reference evidence="1 2" key="1">
    <citation type="submission" date="2016-02" db="EMBL/GenBank/DDBJ databases">
        <authorList>
            <person name="Wen L."/>
            <person name="He K."/>
            <person name="Yang H."/>
        </authorList>
    </citation>
    <scope>NUCLEOTIDE SEQUENCE [LARGE SCALE GENOMIC DNA]</scope>
    <source>
        <strain evidence="1 2">CV58</strain>
    </source>
</reference>
<protein>
    <submittedName>
        <fullName evidence="1">BstEII</fullName>
    </submittedName>
</protein>
<keyword evidence="2" id="KW-1185">Reference proteome</keyword>
<evidence type="ECO:0000313" key="1">
    <source>
        <dbReference type="EMBL" id="KXU38363.1"/>
    </source>
</evidence>
<sequence>MNSKRDFFVTTEKTFRDYKNEAEEWITLATGEYYPDILYDACRLYEPVLVQFGLLLKSSHSSTNFFMSIMETKNQWMRTQLCRIFKKYVSPQTPVEMLKRKTDAEKICSQFGESFRKIVEVQRKFSSRPMPDEALCAVLWEYKDRGKKGYDLTERLFDVLRSHHPDWVIAGPERAGKDVLLGKIFDNYPKPDRPVDFVICEGKKVLAIGLARYDSDRGGAQEDDRTGQYREVAQEIIGYADAHGMPNLKVIYVNDGPGLLLGSMWNDYAYIEEQWKGRVKVVTLRMVPERISKKWLES</sequence>
<proteinExistence type="predicted"/>